<protein>
    <submittedName>
        <fullName evidence="2">Uncharacterized protein</fullName>
    </submittedName>
</protein>
<evidence type="ECO:0000313" key="2">
    <source>
        <dbReference type="EMBL" id="ELP62205.1"/>
    </source>
</evidence>
<dbReference type="PATRIC" id="fig|698760.3.peg.8853"/>
<evidence type="ECO:0000313" key="3">
    <source>
        <dbReference type="Proteomes" id="UP000010931"/>
    </source>
</evidence>
<proteinExistence type="predicted"/>
<sequence>MRHHRSREMHDEKASPPGTPPRRTTPHLRECRSRFKASLRNKSPRATGLDRGEVLT</sequence>
<reference evidence="2 3" key="1">
    <citation type="journal article" date="2011" name="Plasmid">
        <title>Streptomyces turgidiscabies Car8 contains a modular pathogenicity island that shares virulence genes with other actinobacterial plant pathogens.</title>
        <authorList>
            <person name="Huguet-Tapia J.C."/>
            <person name="Badger J.H."/>
            <person name="Loria R."/>
            <person name="Pettis G.S."/>
        </authorList>
    </citation>
    <scope>NUCLEOTIDE SEQUENCE [LARGE SCALE GENOMIC DNA]</scope>
    <source>
        <strain evidence="2 3">Car8</strain>
    </source>
</reference>
<dbReference type="EMBL" id="AEJB01000627">
    <property type="protein sequence ID" value="ELP62205.1"/>
    <property type="molecule type" value="Genomic_DNA"/>
</dbReference>
<feature type="compositionally biased region" description="Basic residues" evidence="1">
    <location>
        <begin position="34"/>
        <end position="43"/>
    </location>
</feature>
<name>L7EUZ7_STRT8</name>
<comment type="caution">
    <text evidence="2">The sequence shown here is derived from an EMBL/GenBank/DDBJ whole genome shotgun (WGS) entry which is preliminary data.</text>
</comment>
<keyword evidence="3" id="KW-1185">Reference proteome</keyword>
<gene>
    <name evidence="2" type="ORF">STRTUCAR8_02355</name>
</gene>
<accession>L7EUZ7</accession>
<dbReference type="AlphaFoldDB" id="L7EUZ7"/>
<evidence type="ECO:0000256" key="1">
    <source>
        <dbReference type="SAM" id="MobiDB-lite"/>
    </source>
</evidence>
<organism evidence="2 3">
    <name type="scientific">Streptomyces turgidiscabies (strain Car8)</name>
    <dbReference type="NCBI Taxonomy" id="698760"/>
    <lineage>
        <taxon>Bacteria</taxon>
        <taxon>Bacillati</taxon>
        <taxon>Actinomycetota</taxon>
        <taxon>Actinomycetes</taxon>
        <taxon>Kitasatosporales</taxon>
        <taxon>Streptomycetaceae</taxon>
        <taxon>Streptomyces</taxon>
    </lineage>
</organism>
<feature type="region of interest" description="Disordered" evidence="1">
    <location>
        <begin position="1"/>
        <end position="56"/>
    </location>
</feature>
<dbReference type="Proteomes" id="UP000010931">
    <property type="component" value="Unassembled WGS sequence"/>
</dbReference>